<sequence length="178" mass="20595">MKHSLIQLNDLPDEILMIILKKLDNDEVFYSLIGVNKRLNTLVHDTIFTSHLTLLKYFSDDSINPLSDTILDRFYSQILPAIRHQIQWLDVESSSMERILLSTNYANLYRLGLYNLEIERAKHLFTNSTILTDLFKNKILSLIIYISKSKKQTSTKDANTIIFTDMLGSAIYISYIDG</sequence>
<dbReference type="AlphaFoldDB" id="A0A821KDK3"/>
<dbReference type="EMBL" id="CAJOBS010001471">
    <property type="protein sequence ID" value="CAF4733731.1"/>
    <property type="molecule type" value="Genomic_DNA"/>
</dbReference>
<comment type="caution">
    <text evidence="2">The sequence shown here is derived from an EMBL/GenBank/DDBJ whole genome shotgun (WGS) entry which is preliminary data.</text>
</comment>
<dbReference type="Pfam" id="PF00646">
    <property type="entry name" value="F-box"/>
    <property type="match status" value="1"/>
</dbReference>
<dbReference type="Proteomes" id="UP000663838">
    <property type="component" value="Unassembled WGS sequence"/>
</dbReference>
<evidence type="ECO:0000259" key="1">
    <source>
        <dbReference type="PROSITE" id="PS50181"/>
    </source>
</evidence>
<evidence type="ECO:0000313" key="3">
    <source>
        <dbReference type="Proteomes" id="UP000663838"/>
    </source>
</evidence>
<reference evidence="2" key="1">
    <citation type="submission" date="2021-02" db="EMBL/GenBank/DDBJ databases">
        <authorList>
            <person name="Nowell W R."/>
        </authorList>
    </citation>
    <scope>NUCLEOTIDE SEQUENCE</scope>
</reference>
<accession>A0A821KDK3</accession>
<gene>
    <name evidence="2" type="ORF">TOA249_LOCUS19089</name>
</gene>
<feature type="domain" description="F-box" evidence="1">
    <location>
        <begin position="5"/>
        <end position="52"/>
    </location>
</feature>
<dbReference type="InterPro" id="IPR001810">
    <property type="entry name" value="F-box_dom"/>
</dbReference>
<dbReference type="SUPFAM" id="SSF81383">
    <property type="entry name" value="F-box domain"/>
    <property type="match status" value="1"/>
</dbReference>
<proteinExistence type="predicted"/>
<dbReference type="InterPro" id="IPR036047">
    <property type="entry name" value="F-box-like_dom_sf"/>
</dbReference>
<organism evidence="2 3">
    <name type="scientific">Rotaria socialis</name>
    <dbReference type="NCBI Taxonomy" id="392032"/>
    <lineage>
        <taxon>Eukaryota</taxon>
        <taxon>Metazoa</taxon>
        <taxon>Spiralia</taxon>
        <taxon>Gnathifera</taxon>
        <taxon>Rotifera</taxon>
        <taxon>Eurotatoria</taxon>
        <taxon>Bdelloidea</taxon>
        <taxon>Philodinida</taxon>
        <taxon>Philodinidae</taxon>
        <taxon>Rotaria</taxon>
    </lineage>
</organism>
<dbReference type="PROSITE" id="PS50181">
    <property type="entry name" value="FBOX"/>
    <property type="match status" value="1"/>
</dbReference>
<evidence type="ECO:0000313" key="2">
    <source>
        <dbReference type="EMBL" id="CAF4733731.1"/>
    </source>
</evidence>
<name>A0A821KDK3_9BILA</name>
<protein>
    <recommendedName>
        <fullName evidence="1">F-box domain-containing protein</fullName>
    </recommendedName>
</protein>